<dbReference type="InterPro" id="IPR001367">
    <property type="entry name" value="Fe_dep_repressor"/>
</dbReference>
<dbReference type="Gene3D" id="1.10.10.10">
    <property type="entry name" value="Winged helix-like DNA-binding domain superfamily/Winged helix DNA-binding domain"/>
    <property type="match status" value="1"/>
</dbReference>
<feature type="transmembrane region" description="Helical" evidence="10">
    <location>
        <begin position="35"/>
        <end position="56"/>
    </location>
</feature>
<dbReference type="KEGG" id="ahel:Q31a_02400"/>
<feature type="transmembrane region" description="Helical" evidence="10">
    <location>
        <begin position="167"/>
        <end position="185"/>
    </location>
</feature>
<dbReference type="InterPro" id="IPR036421">
    <property type="entry name" value="Fe_dep_repressor_sf"/>
</dbReference>
<dbReference type="Pfam" id="PF00950">
    <property type="entry name" value="ABC-3"/>
    <property type="match status" value="1"/>
</dbReference>
<feature type="region of interest" description="Disordered" evidence="9">
    <location>
        <begin position="446"/>
        <end position="470"/>
    </location>
</feature>
<dbReference type="Pfam" id="PF02742">
    <property type="entry name" value="Fe_dep_repr_C"/>
    <property type="match status" value="1"/>
</dbReference>
<protein>
    <submittedName>
        <fullName evidence="12">Manganese transport system membrane protein MntB</fullName>
    </submittedName>
</protein>
<dbReference type="PANTHER" id="PTHR30477">
    <property type="entry name" value="ABC-TRANSPORTER METAL-BINDING PROTEIN"/>
    <property type="match status" value="1"/>
</dbReference>
<evidence type="ECO:0000313" key="13">
    <source>
        <dbReference type="Proteomes" id="UP000318017"/>
    </source>
</evidence>
<keyword evidence="3 8" id="KW-0813">Transport</keyword>
<dbReference type="SUPFAM" id="SSF81345">
    <property type="entry name" value="ABC transporter involved in vitamin B12 uptake, BtuC"/>
    <property type="match status" value="1"/>
</dbReference>
<evidence type="ECO:0000256" key="1">
    <source>
        <dbReference type="ARBA" id="ARBA00004651"/>
    </source>
</evidence>
<feature type="transmembrane region" description="Helical" evidence="10">
    <location>
        <begin position="253"/>
        <end position="275"/>
    </location>
</feature>
<evidence type="ECO:0000256" key="5">
    <source>
        <dbReference type="ARBA" id="ARBA00022692"/>
    </source>
</evidence>
<name>A0A518G037_9BACT</name>
<reference evidence="12 13" key="1">
    <citation type="submission" date="2019-02" db="EMBL/GenBank/DDBJ databases">
        <title>Deep-cultivation of Planctomycetes and their phenomic and genomic characterization uncovers novel biology.</title>
        <authorList>
            <person name="Wiegand S."/>
            <person name="Jogler M."/>
            <person name="Boedeker C."/>
            <person name="Pinto D."/>
            <person name="Vollmers J."/>
            <person name="Rivas-Marin E."/>
            <person name="Kohn T."/>
            <person name="Peeters S.H."/>
            <person name="Heuer A."/>
            <person name="Rast P."/>
            <person name="Oberbeckmann S."/>
            <person name="Bunk B."/>
            <person name="Jeske O."/>
            <person name="Meyerdierks A."/>
            <person name="Storesund J.E."/>
            <person name="Kallscheuer N."/>
            <person name="Luecker S."/>
            <person name="Lage O.M."/>
            <person name="Pohl T."/>
            <person name="Merkel B.J."/>
            <person name="Hornburger P."/>
            <person name="Mueller R.-W."/>
            <person name="Bruemmer F."/>
            <person name="Labrenz M."/>
            <person name="Spormann A.M."/>
            <person name="Op den Camp H."/>
            <person name="Overmann J."/>
            <person name="Amann R."/>
            <person name="Jetten M.S.M."/>
            <person name="Mascher T."/>
            <person name="Medema M.H."/>
            <person name="Devos D.P."/>
            <person name="Kaster A.-K."/>
            <person name="Ovreas L."/>
            <person name="Rohde M."/>
            <person name="Galperin M.Y."/>
            <person name="Jogler C."/>
        </authorList>
    </citation>
    <scope>NUCLEOTIDE SEQUENCE [LARGE SCALE GENOMIC DNA]</scope>
    <source>
        <strain evidence="12 13">Q31a</strain>
    </source>
</reference>
<keyword evidence="13" id="KW-1185">Reference proteome</keyword>
<evidence type="ECO:0000256" key="6">
    <source>
        <dbReference type="ARBA" id="ARBA00022989"/>
    </source>
</evidence>
<gene>
    <name evidence="12" type="primary">mntB_1</name>
    <name evidence="12" type="ORF">Q31a_02400</name>
</gene>
<dbReference type="Proteomes" id="UP000318017">
    <property type="component" value="Chromosome"/>
</dbReference>
<evidence type="ECO:0000256" key="10">
    <source>
        <dbReference type="SAM" id="Phobius"/>
    </source>
</evidence>
<dbReference type="PANTHER" id="PTHR30477:SF3">
    <property type="entry name" value="METAL TRANSPORT SYSTEM MEMBRANE PROTEIN CT_069-RELATED"/>
    <property type="match status" value="1"/>
</dbReference>
<dbReference type="CDD" id="cd06550">
    <property type="entry name" value="TM_ABC_iron-siderophores_like"/>
    <property type="match status" value="1"/>
</dbReference>
<dbReference type="EMBL" id="CP036298">
    <property type="protein sequence ID" value="QDV21961.1"/>
    <property type="molecule type" value="Genomic_DNA"/>
</dbReference>
<dbReference type="InterPro" id="IPR037294">
    <property type="entry name" value="ABC_BtuC-like"/>
</dbReference>
<evidence type="ECO:0000259" key="11">
    <source>
        <dbReference type="Pfam" id="PF02742"/>
    </source>
</evidence>
<evidence type="ECO:0000256" key="8">
    <source>
        <dbReference type="RuleBase" id="RU003943"/>
    </source>
</evidence>
<keyword evidence="7 10" id="KW-0472">Membrane</keyword>
<evidence type="ECO:0000256" key="7">
    <source>
        <dbReference type="ARBA" id="ARBA00023136"/>
    </source>
</evidence>
<dbReference type="AlphaFoldDB" id="A0A518G037"/>
<dbReference type="GO" id="GO:0010043">
    <property type="term" value="P:response to zinc ion"/>
    <property type="evidence" value="ECO:0007669"/>
    <property type="project" value="TreeGrafter"/>
</dbReference>
<feature type="transmembrane region" description="Helical" evidence="10">
    <location>
        <begin position="92"/>
        <end position="111"/>
    </location>
</feature>
<feature type="transmembrane region" description="Helical" evidence="10">
    <location>
        <begin position="123"/>
        <end position="141"/>
    </location>
</feature>
<feature type="transmembrane region" description="Helical" evidence="10">
    <location>
        <begin position="205"/>
        <end position="223"/>
    </location>
</feature>
<feature type="domain" description="Iron dependent repressor metal binding and dimerisation" evidence="11">
    <location>
        <begin position="390"/>
        <end position="442"/>
    </location>
</feature>
<proteinExistence type="inferred from homology"/>
<sequence>MLSKLLADVNVPLVLADQTNRILRIILLQDLNTRVVLLGTFLLGIAAGVLGVYLLLRRRVLIGDAISHSTLPGVALAFLWTTGADGSKSLPILLLGAAISGALGGASVLLLRNLANMREDAALGIVLSVFFGAGVALVSVVQRVGGNVAGLEAFIYGKAASMTPEDVWLSGGAAFIVLCVVLLLGKELKILCFDAEFARSQGWPVLLLDSLLIGLVVAVTIVGLQAVGLILIIALLVIPAASARFWTHDLKLLLWLAGSMGGVSCAAGTLVSASFDRMPSGASIVLAGCSLFLLSFVFGTQRGVLWRATRMIGMRREQNFQHFLRAAYEELETQNAIPLGAGELKTTEPVMLEKIRQRRFWTLARVRIIAKQMSRAGLVVFGGGHTARLTPRGMVRALATVRDHRLLEHYMMDQAEAKVGEADREADYLEHGLLPEHLAELSGALDPTIGDIVPPNPHAQTDRNPKAENE</sequence>
<dbReference type="SUPFAM" id="SSF47979">
    <property type="entry name" value="Iron-dependent repressor protein, dimerization domain"/>
    <property type="match status" value="1"/>
</dbReference>
<evidence type="ECO:0000313" key="12">
    <source>
        <dbReference type="EMBL" id="QDV21961.1"/>
    </source>
</evidence>
<keyword evidence="6 10" id="KW-1133">Transmembrane helix</keyword>
<dbReference type="GO" id="GO:0043190">
    <property type="term" value="C:ATP-binding cassette (ABC) transporter complex"/>
    <property type="evidence" value="ECO:0007669"/>
    <property type="project" value="InterPro"/>
</dbReference>
<dbReference type="GO" id="GO:0046914">
    <property type="term" value="F:transition metal ion binding"/>
    <property type="evidence" value="ECO:0007669"/>
    <property type="project" value="InterPro"/>
</dbReference>
<feature type="transmembrane region" description="Helical" evidence="10">
    <location>
        <begin position="61"/>
        <end position="80"/>
    </location>
</feature>
<organism evidence="12 13">
    <name type="scientific">Aureliella helgolandensis</name>
    <dbReference type="NCBI Taxonomy" id="2527968"/>
    <lineage>
        <taxon>Bacteria</taxon>
        <taxon>Pseudomonadati</taxon>
        <taxon>Planctomycetota</taxon>
        <taxon>Planctomycetia</taxon>
        <taxon>Pirellulales</taxon>
        <taxon>Pirellulaceae</taxon>
        <taxon>Aureliella</taxon>
    </lineage>
</organism>
<evidence type="ECO:0000256" key="3">
    <source>
        <dbReference type="ARBA" id="ARBA00022448"/>
    </source>
</evidence>
<keyword evidence="4" id="KW-1003">Cell membrane</keyword>
<dbReference type="GO" id="GO:0055085">
    <property type="term" value="P:transmembrane transport"/>
    <property type="evidence" value="ECO:0007669"/>
    <property type="project" value="InterPro"/>
</dbReference>
<comment type="similarity">
    <text evidence="2 8">Belongs to the ABC-3 integral membrane protein family.</text>
</comment>
<dbReference type="Gene3D" id="1.10.3470.10">
    <property type="entry name" value="ABC transporter involved in vitamin B12 uptake, BtuC"/>
    <property type="match status" value="1"/>
</dbReference>
<feature type="transmembrane region" description="Helical" evidence="10">
    <location>
        <begin position="229"/>
        <end position="246"/>
    </location>
</feature>
<feature type="transmembrane region" description="Helical" evidence="10">
    <location>
        <begin position="281"/>
        <end position="305"/>
    </location>
</feature>
<dbReference type="OrthoDB" id="9788905at2"/>
<comment type="subcellular location">
    <subcellularLocation>
        <location evidence="1 8">Cell membrane</location>
        <topology evidence="1 8">Multi-pass membrane protein</topology>
    </subcellularLocation>
</comment>
<evidence type="ECO:0000256" key="2">
    <source>
        <dbReference type="ARBA" id="ARBA00008034"/>
    </source>
</evidence>
<evidence type="ECO:0000256" key="4">
    <source>
        <dbReference type="ARBA" id="ARBA00022475"/>
    </source>
</evidence>
<dbReference type="RefSeq" id="WP_145072752.1">
    <property type="nucleotide sequence ID" value="NZ_CP036298.1"/>
</dbReference>
<dbReference type="GO" id="GO:0046983">
    <property type="term" value="F:protein dimerization activity"/>
    <property type="evidence" value="ECO:0007669"/>
    <property type="project" value="InterPro"/>
</dbReference>
<dbReference type="InterPro" id="IPR001626">
    <property type="entry name" value="ABC_TroCD"/>
</dbReference>
<feature type="compositionally biased region" description="Basic and acidic residues" evidence="9">
    <location>
        <begin position="460"/>
        <end position="470"/>
    </location>
</feature>
<dbReference type="InterPro" id="IPR036388">
    <property type="entry name" value="WH-like_DNA-bd_sf"/>
</dbReference>
<evidence type="ECO:0000256" key="9">
    <source>
        <dbReference type="SAM" id="MobiDB-lite"/>
    </source>
</evidence>
<accession>A0A518G037</accession>
<keyword evidence="5 8" id="KW-0812">Transmembrane</keyword>